<keyword evidence="7" id="KW-1185">Reference proteome</keyword>
<proteinExistence type="inferred from homology"/>
<evidence type="ECO:0000256" key="2">
    <source>
        <dbReference type="ARBA" id="ARBA00022741"/>
    </source>
</evidence>
<dbReference type="Pfam" id="PF04548">
    <property type="entry name" value="AIG1"/>
    <property type="match status" value="2"/>
</dbReference>
<evidence type="ECO:0000256" key="3">
    <source>
        <dbReference type="ARBA" id="ARBA00023134"/>
    </source>
</evidence>
<evidence type="ECO:0000256" key="1">
    <source>
        <dbReference type="ARBA" id="ARBA00008535"/>
    </source>
</evidence>
<dbReference type="Gene3D" id="3.40.50.300">
    <property type="entry name" value="P-loop containing nucleotide triphosphate hydrolases"/>
    <property type="match status" value="2"/>
</dbReference>
<feature type="domain" description="AIG1-type G" evidence="5">
    <location>
        <begin position="339"/>
        <end position="549"/>
    </location>
</feature>
<dbReference type="InterPro" id="IPR006703">
    <property type="entry name" value="G_AIG1"/>
</dbReference>
<evidence type="ECO:0000313" key="7">
    <source>
        <dbReference type="Proteomes" id="UP001591681"/>
    </source>
</evidence>
<name>A0ABD1KI23_9TELE</name>
<dbReference type="PANTHER" id="PTHR10903:SF112">
    <property type="entry name" value="SI:CH211-113E8.5"/>
    <property type="match status" value="1"/>
</dbReference>
<keyword evidence="3" id="KW-0342">GTP-binding</keyword>
<gene>
    <name evidence="6" type="ORF">ACEWY4_005230</name>
</gene>
<dbReference type="PROSITE" id="PS51720">
    <property type="entry name" value="G_AIG1"/>
    <property type="match status" value="1"/>
</dbReference>
<comment type="similarity">
    <text evidence="1">Belongs to the TRAFAC class TrmE-Era-EngA-EngB-Septin-like GTPase superfamily. AIG1/Toc34/Toc159-like paraseptin GTPase family. IAN subfamily.</text>
</comment>
<sequence>MNTTYLLTYFTSFQQVSIESQLMITVFVVVEGTKNTAKLKLIIYFVFLDGLSGPSHMLVVGTCAEDWDMLLSCIRQSSSSEQRGPHGDYDVTLSLADREVTLLSTASLLNPELRDEEIFSDLDSFTRTALDGGLQAFLLVIRAEAFGQKERRAVDVLRTTFGDHAFSLLLVVSMATTASSALVQELDEGLLELVDLCDGRFCRLGDGAVKASDQVGALLDMADFALSQSSHWEGYTSDMYGEARQKRTQDAAVTMLREKLTEAEAKEREAAEKMRQHEETRAKEMEEMRRRHAEEREKEEADRKEWADRKESCAEAVRGYKSLLELSERSAASVGSAEKGQTTIVLLGLSGSGKTLAADIILTRAASRFPSSRLRGETRSSTECCEHRAICVDGHRLVVVDTPELWDEDDLERLSDVRDCLALALPGPHAFILVMQVGRFTQGETLLLNLIQQTFGGDICKYLLVLFTRDDPHGNLGVVGNIDSYVANAHPSLQEIVRLCGSRYHALNHGSLRNPVSHAQVRELLGGVRKLAASHGGRPYVCPRFSKQELEERRRELEEEKKKR</sequence>
<dbReference type="AlphaFoldDB" id="A0ABD1KI23"/>
<comment type="caution">
    <text evidence="6">The sequence shown here is derived from an EMBL/GenBank/DDBJ whole genome shotgun (WGS) entry which is preliminary data.</text>
</comment>
<dbReference type="GO" id="GO:0005525">
    <property type="term" value="F:GTP binding"/>
    <property type="evidence" value="ECO:0007669"/>
    <property type="project" value="UniProtKB-KW"/>
</dbReference>
<evidence type="ECO:0000259" key="5">
    <source>
        <dbReference type="PROSITE" id="PS51720"/>
    </source>
</evidence>
<dbReference type="Proteomes" id="UP001591681">
    <property type="component" value="Unassembled WGS sequence"/>
</dbReference>
<protein>
    <recommendedName>
        <fullName evidence="5">AIG1-type G domain-containing protein</fullName>
    </recommendedName>
</protein>
<feature type="region of interest" description="Disordered" evidence="4">
    <location>
        <begin position="264"/>
        <end position="308"/>
    </location>
</feature>
<accession>A0ABD1KI23</accession>
<dbReference type="InterPro" id="IPR027417">
    <property type="entry name" value="P-loop_NTPase"/>
</dbReference>
<evidence type="ECO:0000256" key="4">
    <source>
        <dbReference type="SAM" id="MobiDB-lite"/>
    </source>
</evidence>
<dbReference type="InterPro" id="IPR045058">
    <property type="entry name" value="GIMA/IAN/Toc"/>
</dbReference>
<dbReference type="SUPFAM" id="SSF52540">
    <property type="entry name" value="P-loop containing nucleoside triphosphate hydrolases"/>
    <property type="match status" value="1"/>
</dbReference>
<dbReference type="PANTHER" id="PTHR10903">
    <property type="entry name" value="GTPASE, IMAP FAMILY MEMBER-RELATED"/>
    <property type="match status" value="1"/>
</dbReference>
<dbReference type="EMBL" id="JBHFQA010000005">
    <property type="protein sequence ID" value="KAL2098750.1"/>
    <property type="molecule type" value="Genomic_DNA"/>
</dbReference>
<evidence type="ECO:0000313" key="6">
    <source>
        <dbReference type="EMBL" id="KAL2098750.1"/>
    </source>
</evidence>
<reference evidence="6 7" key="1">
    <citation type="submission" date="2024-09" db="EMBL/GenBank/DDBJ databases">
        <title>A chromosome-level genome assembly of Gray's grenadier anchovy, Coilia grayii.</title>
        <authorList>
            <person name="Fu Z."/>
        </authorList>
    </citation>
    <scope>NUCLEOTIDE SEQUENCE [LARGE SCALE GENOMIC DNA]</scope>
    <source>
        <strain evidence="6">G4</strain>
        <tissue evidence="6">Muscle</tissue>
    </source>
</reference>
<keyword evidence="2" id="KW-0547">Nucleotide-binding</keyword>
<organism evidence="6 7">
    <name type="scientific">Coilia grayii</name>
    <name type="common">Gray's grenadier anchovy</name>
    <dbReference type="NCBI Taxonomy" id="363190"/>
    <lineage>
        <taxon>Eukaryota</taxon>
        <taxon>Metazoa</taxon>
        <taxon>Chordata</taxon>
        <taxon>Craniata</taxon>
        <taxon>Vertebrata</taxon>
        <taxon>Euteleostomi</taxon>
        <taxon>Actinopterygii</taxon>
        <taxon>Neopterygii</taxon>
        <taxon>Teleostei</taxon>
        <taxon>Clupei</taxon>
        <taxon>Clupeiformes</taxon>
        <taxon>Clupeoidei</taxon>
        <taxon>Engraulidae</taxon>
        <taxon>Coilinae</taxon>
        <taxon>Coilia</taxon>
    </lineage>
</organism>